<keyword evidence="1" id="KW-0472">Membrane</keyword>
<name>A0ABU6K728_9RHOO</name>
<dbReference type="RefSeq" id="WP_327600416.1">
    <property type="nucleotide sequence ID" value="NZ_JAYXHS010000003.1"/>
</dbReference>
<evidence type="ECO:0000313" key="2">
    <source>
        <dbReference type="EMBL" id="MEC5387447.1"/>
    </source>
</evidence>
<evidence type="ECO:0008006" key="4">
    <source>
        <dbReference type="Google" id="ProtNLM"/>
    </source>
</evidence>
<dbReference type="EMBL" id="JAYXHS010000003">
    <property type="protein sequence ID" value="MEC5387447.1"/>
    <property type="molecule type" value="Genomic_DNA"/>
</dbReference>
<comment type="caution">
    <text evidence="2">The sequence shown here is derived from an EMBL/GenBank/DDBJ whole genome shotgun (WGS) entry which is preliminary data.</text>
</comment>
<dbReference type="Proteomes" id="UP001331561">
    <property type="component" value="Unassembled WGS sequence"/>
</dbReference>
<proteinExistence type="predicted"/>
<evidence type="ECO:0000256" key="1">
    <source>
        <dbReference type="SAM" id="Phobius"/>
    </source>
</evidence>
<keyword evidence="3" id="KW-1185">Reference proteome</keyword>
<keyword evidence="1" id="KW-1133">Transmembrane helix</keyword>
<protein>
    <recommendedName>
        <fullName evidence="4">DUF5683 domain-containing protein</fullName>
    </recommendedName>
</protein>
<sequence>MPKALKAALLSGLVFPGLGYFVVKRPLRALVVMAISAVCLAYLIDLAVQQASTLMDKLMSGEVAPDVASVQQLLTNSSAASDSTWSTIATFVLLACWLFSIVDGYRTGNKEEPGAPRDAAE</sequence>
<feature type="transmembrane region" description="Helical" evidence="1">
    <location>
        <begin position="29"/>
        <end position="48"/>
    </location>
</feature>
<reference evidence="2 3" key="1">
    <citation type="submission" date="2024-01" db="EMBL/GenBank/DDBJ databases">
        <title>Uliginosibacterium soil sp. nov.</title>
        <authorList>
            <person name="Lv Y."/>
        </authorList>
    </citation>
    <scope>NUCLEOTIDE SEQUENCE [LARGE SCALE GENOMIC DNA]</scope>
    <source>
        <strain evidence="2 3">H3</strain>
    </source>
</reference>
<organism evidence="2 3">
    <name type="scientific">Uliginosibacterium silvisoli</name>
    <dbReference type="NCBI Taxonomy" id="3114758"/>
    <lineage>
        <taxon>Bacteria</taxon>
        <taxon>Pseudomonadati</taxon>
        <taxon>Pseudomonadota</taxon>
        <taxon>Betaproteobacteria</taxon>
        <taxon>Rhodocyclales</taxon>
        <taxon>Zoogloeaceae</taxon>
        <taxon>Uliginosibacterium</taxon>
    </lineage>
</organism>
<keyword evidence="1" id="KW-0812">Transmembrane</keyword>
<evidence type="ECO:0000313" key="3">
    <source>
        <dbReference type="Proteomes" id="UP001331561"/>
    </source>
</evidence>
<accession>A0ABU6K728</accession>
<gene>
    <name evidence="2" type="ORF">VVD49_17080</name>
</gene>